<dbReference type="Pfam" id="PF13302">
    <property type="entry name" value="Acetyltransf_3"/>
    <property type="match status" value="1"/>
</dbReference>
<dbReference type="GO" id="GO:0016747">
    <property type="term" value="F:acyltransferase activity, transferring groups other than amino-acyl groups"/>
    <property type="evidence" value="ECO:0007669"/>
    <property type="project" value="InterPro"/>
</dbReference>
<dbReference type="Proteomes" id="UP000824179">
    <property type="component" value="Unassembled WGS sequence"/>
</dbReference>
<dbReference type="EMBL" id="DVHB01000126">
    <property type="protein sequence ID" value="HIR40123.1"/>
    <property type="molecule type" value="Genomic_DNA"/>
</dbReference>
<reference evidence="2" key="1">
    <citation type="submission" date="2020-10" db="EMBL/GenBank/DDBJ databases">
        <authorList>
            <person name="Gilroy R."/>
        </authorList>
    </citation>
    <scope>NUCLEOTIDE SEQUENCE</scope>
    <source>
        <strain evidence="2">ChiW25-3613</strain>
    </source>
</reference>
<dbReference type="InterPro" id="IPR000182">
    <property type="entry name" value="GNAT_dom"/>
</dbReference>
<protein>
    <submittedName>
        <fullName evidence="2">GNAT family N-acetyltransferase</fullName>
    </submittedName>
</protein>
<proteinExistence type="predicted"/>
<feature type="domain" description="N-acetyltransferase" evidence="1">
    <location>
        <begin position="9"/>
        <end position="167"/>
    </location>
</feature>
<sequence>MQFFETERLVLRNVEAGDADIMYDYRNKETCARFQRGQTKDLEGIKALIERRKDDKLTAKNNSLLAIALKDNGEMIGEIVVMPNDGAISLGYTISYRYHRKGYAYEALHALTEKLHTDYPDWDFVCFTERENFASMELLKKLGYEYIGYAPKITSEVFGKWMKPDARKKIEEATQKQN</sequence>
<comment type="caution">
    <text evidence="2">The sequence shown here is derived from an EMBL/GenBank/DDBJ whole genome shotgun (WGS) entry which is preliminary data.</text>
</comment>
<dbReference type="PROSITE" id="PS51186">
    <property type="entry name" value="GNAT"/>
    <property type="match status" value="1"/>
</dbReference>
<dbReference type="SUPFAM" id="SSF55729">
    <property type="entry name" value="Acyl-CoA N-acyltransferases (Nat)"/>
    <property type="match status" value="1"/>
</dbReference>
<reference evidence="2" key="2">
    <citation type="journal article" date="2021" name="PeerJ">
        <title>Extensive microbial diversity within the chicken gut microbiome revealed by metagenomics and culture.</title>
        <authorList>
            <person name="Gilroy R."/>
            <person name="Ravi A."/>
            <person name="Getino M."/>
            <person name="Pursley I."/>
            <person name="Horton D.L."/>
            <person name="Alikhan N.F."/>
            <person name="Baker D."/>
            <person name="Gharbi K."/>
            <person name="Hall N."/>
            <person name="Watson M."/>
            <person name="Adriaenssens E.M."/>
            <person name="Foster-Nyarko E."/>
            <person name="Jarju S."/>
            <person name="Secka A."/>
            <person name="Antonio M."/>
            <person name="Oren A."/>
            <person name="Chaudhuri R.R."/>
            <person name="La Ragione R."/>
            <person name="Hildebrand F."/>
            <person name="Pallen M.J."/>
        </authorList>
    </citation>
    <scope>NUCLEOTIDE SEQUENCE</scope>
    <source>
        <strain evidence="2">ChiW25-3613</strain>
    </source>
</reference>
<dbReference type="PANTHER" id="PTHR43792">
    <property type="entry name" value="GNAT FAMILY, PUTATIVE (AFU_ORTHOLOGUE AFUA_3G00765)-RELATED-RELATED"/>
    <property type="match status" value="1"/>
</dbReference>
<dbReference type="InterPro" id="IPR051531">
    <property type="entry name" value="N-acetyltransferase"/>
</dbReference>
<evidence type="ECO:0000313" key="2">
    <source>
        <dbReference type="EMBL" id="HIR40123.1"/>
    </source>
</evidence>
<name>A0A9D1AGY3_9FIRM</name>
<dbReference type="Gene3D" id="3.40.630.30">
    <property type="match status" value="1"/>
</dbReference>
<accession>A0A9D1AGY3</accession>
<dbReference type="InterPro" id="IPR016181">
    <property type="entry name" value="Acyl_CoA_acyltransferase"/>
</dbReference>
<dbReference type="AlphaFoldDB" id="A0A9D1AGY3"/>
<evidence type="ECO:0000259" key="1">
    <source>
        <dbReference type="PROSITE" id="PS51186"/>
    </source>
</evidence>
<gene>
    <name evidence="2" type="ORF">IAB90_07070</name>
</gene>
<organism evidence="2 3">
    <name type="scientific">Candidatus Coproplasma stercoripullorum</name>
    <dbReference type="NCBI Taxonomy" id="2840751"/>
    <lineage>
        <taxon>Bacteria</taxon>
        <taxon>Bacillati</taxon>
        <taxon>Bacillota</taxon>
        <taxon>Clostridia</taxon>
        <taxon>Eubacteriales</taxon>
        <taxon>Candidatus Coproplasma</taxon>
    </lineage>
</organism>
<dbReference type="PANTHER" id="PTHR43792:SF1">
    <property type="entry name" value="N-ACETYLTRANSFERASE DOMAIN-CONTAINING PROTEIN"/>
    <property type="match status" value="1"/>
</dbReference>
<evidence type="ECO:0000313" key="3">
    <source>
        <dbReference type="Proteomes" id="UP000824179"/>
    </source>
</evidence>